<gene>
    <name evidence="3" type="ORF">J0A67_02340</name>
</gene>
<evidence type="ECO:0000256" key="1">
    <source>
        <dbReference type="SAM" id="Phobius"/>
    </source>
</evidence>
<keyword evidence="1" id="KW-0812">Transmembrane</keyword>
<evidence type="ECO:0000313" key="4">
    <source>
        <dbReference type="Proteomes" id="UP000664698"/>
    </source>
</evidence>
<dbReference type="PROSITE" id="PS50943">
    <property type="entry name" value="HTH_CROC1"/>
    <property type="match status" value="1"/>
</dbReference>
<dbReference type="SUPFAM" id="SSF47413">
    <property type="entry name" value="lambda repressor-like DNA-binding domains"/>
    <property type="match status" value="1"/>
</dbReference>
<sequence>MKQPELGRKLAEMRKAKGLTQEDLVAKCNLSVRTIQRIEAGEVVPRGYTIRALFEALEMDWNKTGVDQQPFFLKELPSSLKSSIYFSFGAGVLFLLALIVQTPLDFKITAGSKDVGFELYFLIRLAALVFYSIFMTAFVKIATHSNNLPLRNAFWLMLVSFFVGSCADVYLYYLSALPYNLVGGIIASVAFGVVYLFFGFSLTRFELTMKSVAQPLGVLGIVSGFLFITVVGAVLGVFTMIALYIGLLYFLIWFVKNSSETARPDSAFFTELQS</sequence>
<dbReference type="InterPro" id="IPR001387">
    <property type="entry name" value="Cro/C1-type_HTH"/>
</dbReference>
<feature type="domain" description="HTH cro/C1-type" evidence="2">
    <location>
        <begin position="10"/>
        <end position="64"/>
    </location>
</feature>
<dbReference type="EMBL" id="JAFKCW010000001">
    <property type="protein sequence ID" value="MBN7799677.1"/>
    <property type="molecule type" value="Genomic_DNA"/>
</dbReference>
<dbReference type="RefSeq" id="WP_206567663.1">
    <property type="nucleotide sequence ID" value="NZ_JAFKCW010000001.1"/>
</dbReference>
<proteinExistence type="predicted"/>
<feature type="transmembrane region" description="Helical" evidence="1">
    <location>
        <begin position="153"/>
        <end position="173"/>
    </location>
</feature>
<name>A0ABS3BK46_9BACT</name>
<dbReference type="Gene3D" id="1.10.260.40">
    <property type="entry name" value="lambda repressor-like DNA-binding domains"/>
    <property type="match status" value="1"/>
</dbReference>
<keyword evidence="1" id="KW-1133">Transmembrane helix</keyword>
<evidence type="ECO:0000313" key="3">
    <source>
        <dbReference type="EMBL" id="MBN7799677.1"/>
    </source>
</evidence>
<dbReference type="Proteomes" id="UP000664698">
    <property type="component" value="Unassembled WGS sequence"/>
</dbReference>
<dbReference type="Pfam" id="PF13560">
    <property type="entry name" value="HTH_31"/>
    <property type="match status" value="1"/>
</dbReference>
<dbReference type="CDD" id="cd00093">
    <property type="entry name" value="HTH_XRE"/>
    <property type="match status" value="1"/>
</dbReference>
<organism evidence="3 4">
    <name type="scientific">Algoriphagus aestuariicola</name>
    <dbReference type="NCBI Taxonomy" id="1852016"/>
    <lineage>
        <taxon>Bacteria</taxon>
        <taxon>Pseudomonadati</taxon>
        <taxon>Bacteroidota</taxon>
        <taxon>Cytophagia</taxon>
        <taxon>Cytophagales</taxon>
        <taxon>Cyclobacteriaceae</taxon>
        <taxon>Algoriphagus</taxon>
    </lineage>
</organism>
<feature type="transmembrane region" description="Helical" evidence="1">
    <location>
        <begin position="83"/>
        <end position="101"/>
    </location>
</feature>
<dbReference type="SMART" id="SM00530">
    <property type="entry name" value="HTH_XRE"/>
    <property type="match status" value="1"/>
</dbReference>
<feature type="transmembrane region" description="Helical" evidence="1">
    <location>
        <begin position="237"/>
        <end position="255"/>
    </location>
</feature>
<protein>
    <submittedName>
        <fullName evidence="3">Helix-turn-helix domain-containing protein</fullName>
    </submittedName>
</protein>
<keyword evidence="4" id="KW-1185">Reference proteome</keyword>
<feature type="transmembrane region" description="Helical" evidence="1">
    <location>
        <begin position="121"/>
        <end position="141"/>
    </location>
</feature>
<reference evidence="3 4" key="1">
    <citation type="submission" date="2021-03" db="EMBL/GenBank/DDBJ databases">
        <title>novel species isolated from a fishpond in China.</title>
        <authorList>
            <person name="Lu H."/>
            <person name="Cai Z."/>
        </authorList>
    </citation>
    <scope>NUCLEOTIDE SEQUENCE [LARGE SCALE GENOMIC DNA]</scope>
    <source>
        <strain evidence="3 4">JCM 31546</strain>
    </source>
</reference>
<feature type="transmembrane region" description="Helical" evidence="1">
    <location>
        <begin position="179"/>
        <end position="200"/>
    </location>
</feature>
<keyword evidence="1" id="KW-0472">Membrane</keyword>
<feature type="transmembrane region" description="Helical" evidence="1">
    <location>
        <begin position="212"/>
        <end position="231"/>
    </location>
</feature>
<comment type="caution">
    <text evidence="3">The sequence shown here is derived from an EMBL/GenBank/DDBJ whole genome shotgun (WGS) entry which is preliminary data.</text>
</comment>
<evidence type="ECO:0000259" key="2">
    <source>
        <dbReference type="PROSITE" id="PS50943"/>
    </source>
</evidence>
<dbReference type="InterPro" id="IPR010982">
    <property type="entry name" value="Lambda_DNA-bd_dom_sf"/>
</dbReference>
<accession>A0ABS3BK46</accession>